<sequence>MAPDFLALPLEIRLEIYGLVFGRGKAVIAVKNGHTSSSMLPQNSTFQTHTQRSSQLLRVSKSVLMEARPILYANTTFHVLNQVFAGKLPTTITNGHPCAPFIKQLIWQVDCDLLKHFYPGDLRLDPEDTAQWNSLELRCRADTWRNSFLGEWCDRESFVKGREQVLAYARVFQIAMGTHTASNVNLIEDRSQLGRGRIILRLSRNRQNLTQEVLSLPPA</sequence>
<name>A0ABR0IWR0_9EURO</name>
<accession>A0ABR0IWR0</accession>
<evidence type="ECO:0000313" key="1">
    <source>
        <dbReference type="EMBL" id="KAK5050315.1"/>
    </source>
</evidence>
<evidence type="ECO:0000313" key="2">
    <source>
        <dbReference type="Proteomes" id="UP001345691"/>
    </source>
</evidence>
<reference evidence="1 2" key="1">
    <citation type="submission" date="2023-08" db="EMBL/GenBank/DDBJ databases">
        <title>Black Yeasts Isolated from many extreme environments.</title>
        <authorList>
            <person name="Coleine C."/>
            <person name="Stajich J.E."/>
            <person name="Selbmann L."/>
        </authorList>
    </citation>
    <scope>NUCLEOTIDE SEQUENCE [LARGE SCALE GENOMIC DNA]</scope>
    <source>
        <strain evidence="1 2">CCFEE 6328</strain>
    </source>
</reference>
<proteinExistence type="predicted"/>
<gene>
    <name evidence="1" type="ORF">LTR69_010650</name>
</gene>
<dbReference type="InterPro" id="IPR038883">
    <property type="entry name" value="AN11006-like"/>
</dbReference>
<protein>
    <submittedName>
        <fullName evidence="1">Uncharacterized protein</fullName>
    </submittedName>
</protein>
<keyword evidence="2" id="KW-1185">Reference proteome</keyword>
<comment type="caution">
    <text evidence="1">The sequence shown here is derived from an EMBL/GenBank/DDBJ whole genome shotgun (WGS) entry which is preliminary data.</text>
</comment>
<dbReference type="EMBL" id="JAVRRF010000038">
    <property type="protein sequence ID" value="KAK5050315.1"/>
    <property type="molecule type" value="Genomic_DNA"/>
</dbReference>
<dbReference type="Proteomes" id="UP001345691">
    <property type="component" value="Unassembled WGS sequence"/>
</dbReference>
<dbReference type="PANTHER" id="PTHR42085">
    <property type="entry name" value="F-BOX DOMAIN-CONTAINING PROTEIN"/>
    <property type="match status" value="1"/>
</dbReference>
<dbReference type="PANTHER" id="PTHR42085:SF2">
    <property type="entry name" value="F-BOX DOMAIN-CONTAINING PROTEIN"/>
    <property type="match status" value="1"/>
</dbReference>
<organism evidence="1 2">
    <name type="scientific">Exophiala sideris</name>
    <dbReference type="NCBI Taxonomy" id="1016849"/>
    <lineage>
        <taxon>Eukaryota</taxon>
        <taxon>Fungi</taxon>
        <taxon>Dikarya</taxon>
        <taxon>Ascomycota</taxon>
        <taxon>Pezizomycotina</taxon>
        <taxon>Eurotiomycetes</taxon>
        <taxon>Chaetothyriomycetidae</taxon>
        <taxon>Chaetothyriales</taxon>
        <taxon>Herpotrichiellaceae</taxon>
        <taxon>Exophiala</taxon>
    </lineage>
</organism>